<keyword evidence="1" id="KW-0732">Signal</keyword>
<keyword evidence="3" id="KW-1185">Reference proteome</keyword>
<protein>
    <submittedName>
        <fullName evidence="2">Uncharacterized protein</fullName>
    </submittedName>
</protein>
<evidence type="ECO:0000313" key="3">
    <source>
        <dbReference type="Proteomes" id="UP000753376"/>
    </source>
</evidence>
<dbReference type="EMBL" id="JAHKPV010000001">
    <property type="protein sequence ID" value="MBU2872781.1"/>
    <property type="molecule type" value="Genomic_DNA"/>
</dbReference>
<reference evidence="2 3" key="1">
    <citation type="submission" date="2021-05" db="EMBL/GenBank/DDBJ databases">
        <title>Draft genomes of bacteria isolated from model marine particles.</title>
        <authorList>
            <person name="Datta M.S."/>
            <person name="Schwartzman J.A."/>
            <person name="Enke T.N."/>
            <person name="Saavedra J."/>
            <person name="Cermak N."/>
            <person name="Cordero O.X."/>
        </authorList>
    </citation>
    <scope>NUCLEOTIDE SEQUENCE [LARGE SCALE GENOMIC DNA]</scope>
    <source>
        <strain evidence="2 3">D2M19</strain>
    </source>
</reference>
<sequence>MKKLTLILAAIALSFSASTALAMNGQADRYNEAKTYPMTTTVKAVDVTVSAK</sequence>
<gene>
    <name evidence="2" type="ORF">KO508_02075</name>
</gene>
<proteinExistence type="predicted"/>
<organism evidence="2 3">
    <name type="scientific">Marinobacter salexigens</name>
    <dbReference type="NCBI Taxonomy" id="1925763"/>
    <lineage>
        <taxon>Bacteria</taxon>
        <taxon>Pseudomonadati</taxon>
        <taxon>Pseudomonadota</taxon>
        <taxon>Gammaproteobacteria</taxon>
        <taxon>Pseudomonadales</taxon>
        <taxon>Marinobacteraceae</taxon>
        <taxon>Marinobacter</taxon>
    </lineage>
</organism>
<evidence type="ECO:0000256" key="1">
    <source>
        <dbReference type="SAM" id="SignalP"/>
    </source>
</evidence>
<feature type="chain" id="PRO_5047448422" evidence="1">
    <location>
        <begin position="23"/>
        <end position="52"/>
    </location>
</feature>
<feature type="signal peptide" evidence="1">
    <location>
        <begin position="1"/>
        <end position="22"/>
    </location>
</feature>
<evidence type="ECO:0000313" key="2">
    <source>
        <dbReference type="EMBL" id="MBU2872781.1"/>
    </source>
</evidence>
<name>A0ABS6A3S4_9GAMM</name>
<dbReference type="Proteomes" id="UP000753376">
    <property type="component" value="Unassembled WGS sequence"/>
</dbReference>
<dbReference type="RefSeq" id="WP_216006677.1">
    <property type="nucleotide sequence ID" value="NZ_JAHKPV010000001.1"/>
</dbReference>
<comment type="caution">
    <text evidence="2">The sequence shown here is derived from an EMBL/GenBank/DDBJ whole genome shotgun (WGS) entry which is preliminary data.</text>
</comment>
<accession>A0ABS6A3S4</accession>